<dbReference type="Proteomes" id="UP001604336">
    <property type="component" value="Unassembled WGS sequence"/>
</dbReference>
<keyword evidence="2" id="KW-1185">Reference proteome</keyword>
<organism evidence="1 2">
    <name type="scientific">Abeliophyllum distichum</name>
    <dbReference type="NCBI Taxonomy" id="126358"/>
    <lineage>
        <taxon>Eukaryota</taxon>
        <taxon>Viridiplantae</taxon>
        <taxon>Streptophyta</taxon>
        <taxon>Embryophyta</taxon>
        <taxon>Tracheophyta</taxon>
        <taxon>Spermatophyta</taxon>
        <taxon>Magnoliopsida</taxon>
        <taxon>eudicotyledons</taxon>
        <taxon>Gunneridae</taxon>
        <taxon>Pentapetalae</taxon>
        <taxon>asterids</taxon>
        <taxon>lamiids</taxon>
        <taxon>Lamiales</taxon>
        <taxon>Oleaceae</taxon>
        <taxon>Forsythieae</taxon>
        <taxon>Abeliophyllum</taxon>
    </lineage>
</organism>
<protein>
    <submittedName>
        <fullName evidence="1">Uncharacterized protein</fullName>
    </submittedName>
</protein>
<dbReference type="EMBL" id="JBFOLK010000002">
    <property type="protein sequence ID" value="KAL2531117.1"/>
    <property type="molecule type" value="Genomic_DNA"/>
</dbReference>
<dbReference type="AlphaFoldDB" id="A0ABD1V1C4"/>
<accession>A0ABD1V1C4</accession>
<reference evidence="2" key="1">
    <citation type="submission" date="2024-07" db="EMBL/GenBank/DDBJ databases">
        <title>Two chromosome-level genome assemblies of Korean endemic species Abeliophyllum distichum and Forsythia ovata (Oleaceae).</title>
        <authorList>
            <person name="Jang H."/>
        </authorList>
    </citation>
    <scope>NUCLEOTIDE SEQUENCE [LARGE SCALE GENOMIC DNA]</scope>
</reference>
<evidence type="ECO:0000313" key="1">
    <source>
        <dbReference type="EMBL" id="KAL2531117.1"/>
    </source>
</evidence>
<name>A0ABD1V1C4_9LAMI</name>
<proteinExistence type="predicted"/>
<gene>
    <name evidence="1" type="ORF">Adt_04468</name>
</gene>
<comment type="caution">
    <text evidence="1">The sequence shown here is derived from an EMBL/GenBank/DDBJ whole genome shotgun (WGS) entry which is preliminary data.</text>
</comment>
<evidence type="ECO:0000313" key="2">
    <source>
        <dbReference type="Proteomes" id="UP001604336"/>
    </source>
</evidence>
<sequence>MKTSTFRQKKCANIVRGRKYPHAAGSLAAAGTRCWCWVAGCCWRWSLNRWPLLGRWLLLALESEERGVRADRIRGDWQRDGCCWRWSLGMGTPRGRPAERLRESVPSSNFKVQMKMLDWLS</sequence>